<proteinExistence type="predicted"/>
<protein>
    <submittedName>
        <fullName evidence="2">Uncharacterized protein</fullName>
    </submittedName>
</protein>
<gene>
    <name evidence="2" type="ORF">CBF35_08740</name>
</gene>
<reference evidence="2 3" key="1">
    <citation type="submission" date="2017-05" db="EMBL/GenBank/DDBJ databases">
        <title>Vagococcus spp. assemblies.</title>
        <authorList>
            <person name="Gulvik C.A."/>
        </authorList>
    </citation>
    <scope>NUCLEOTIDE SEQUENCE [LARGE SCALE GENOMIC DNA]</scope>
    <source>
        <strain evidence="2 3">NCFB 2777</strain>
    </source>
</reference>
<comment type="caution">
    <text evidence="2">The sequence shown here is derived from an EMBL/GenBank/DDBJ whole genome shotgun (WGS) entry which is preliminary data.</text>
</comment>
<dbReference type="OrthoDB" id="2192989at2"/>
<dbReference type="Proteomes" id="UP000287239">
    <property type="component" value="Unassembled WGS sequence"/>
</dbReference>
<dbReference type="EMBL" id="NGJU01000012">
    <property type="protein sequence ID" value="RST94948.1"/>
    <property type="molecule type" value="Genomic_DNA"/>
</dbReference>
<keyword evidence="1" id="KW-1133">Transmembrane helix</keyword>
<evidence type="ECO:0000313" key="2">
    <source>
        <dbReference type="EMBL" id="RST94948.1"/>
    </source>
</evidence>
<dbReference type="RefSeq" id="WP_126780191.1">
    <property type="nucleotide sequence ID" value="NZ_CP177121.1"/>
</dbReference>
<keyword evidence="3" id="KW-1185">Reference proteome</keyword>
<organism evidence="2 3">
    <name type="scientific">Vagococcus salmoninarum</name>
    <dbReference type="NCBI Taxonomy" id="2739"/>
    <lineage>
        <taxon>Bacteria</taxon>
        <taxon>Bacillati</taxon>
        <taxon>Bacillota</taxon>
        <taxon>Bacilli</taxon>
        <taxon>Lactobacillales</taxon>
        <taxon>Enterococcaceae</taxon>
        <taxon>Vagococcus</taxon>
    </lineage>
</organism>
<sequence>MYIAIVSLIGVVIGALIAIIGTNINNRFILKELDKRTKMAEKMKEIDVLVLLNKKVHDILQKRDVELASAALGAEYQSFDGFDDCQITIDDYIYLQSYCAQNHYYLPTFMVDKFFENIGHRKIVLDPQEVRRIGAYTYQSGRIVLEAFSEEINQVIEDRKIELKQIRELK</sequence>
<accession>A0A429ZMQ0</accession>
<keyword evidence="1" id="KW-0472">Membrane</keyword>
<feature type="transmembrane region" description="Helical" evidence="1">
    <location>
        <begin position="6"/>
        <end position="29"/>
    </location>
</feature>
<keyword evidence="1" id="KW-0812">Transmembrane</keyword>
<dbReference type="AlphaFoldDB" id="A0A429ZMQ0"/>
<dbReference type="GeneID" id="98568456"/>
<name>A0A429ZMQ0_9ENTE</name>
<evidence type="ECO:0000313" key="3">
    <source>
        <dbReference type="Proteomes" id="UP000287239"/>
    </source>
</evidence>
<evidence type="ECO:0000256" key="1">
    <source>
        <dbReference type="SAM" id="Phobius"/>
    </source>
</evidence>